<comment type="caution">
    <text evidence="5">The sequence shown here is derived from an EMBL/GenBank/DDBJ whole genome shotgun (WGS) entry which is preliminary data.</text>
</comment>
<evidence type="ECO:0000313" key="5">
    <source>
        <dbReference type="EMBL" id="KAK7440014.1"/>
    </source>
</evidence>
<name>A0ABR1IWT7_9AGAR</name>
<dbReference type="PROSITE" id="PS51143">
    <property type="entry name" value="MT_A70"/>
    <property type="match status" value="1"/>
</dbReference>
<reference evidence="5 6" key="1">
    <citation type="submission" date="2024-01" db="EMBL/GenBank/DDBJ databases">
        <title>A draft genome for the cacao thread blight pathogen Marasmiellus scandens.</title>
        <authorList>
            <person name="Baruah I.K."/>
            <person name="Leung J."/>
            <person name="Bukari Y."/>
            <person name="Amoako-Attah I."/>
            <person name="Meinhardt L.W."/>
            <person name="Bailey B.A."/>
            <person name="Cohen S.P."/>
        </authorList>
    </citation>
    <scope>NUCLEOTIDE SEQUENCE [LARGE SCALE GENOMIC DNA]</scope>
    <source>
        <strain evidence="5 6">GH-19</strain>
    </source>
</reference>
<comment type="similarity">
    <text evidence="3">Belongs to the MT-A70-like family.</text>
</comment>
<dbReference type="SUPFAM" id="SSF53335">
    <property type="entry name" value="S-adenosyl-L-methionine-dependent methyltransferases"/>
    <property type="match status" value="1"/>
</dbReference>
<feature type="compositionally biased region" description="Polar residues" evidence="4">
    <location>
        <begin position="461"/>
        <end position="471"/>
    </location>
</feature>
<dbReference type="InterPro" id="IPR045123">
    <property type="entry name" value="METTL14-like"/>
</dbReference>
<dbReference type="PANTHER" id="PTHR13107:SF0">
    <property type="entry name" value="N6-ADENOSINE-METHYLTRANSFERASE NON-CATALYTIC SUBUNIT"/>
    <property type="match status" value="1"/>
</dbReference>
<dbReference type="EC" id="2.1.1.62" evidence="5"/>
<dbReference type="EMBL" id="JBANRG010000070">
    <property type="protein sequence ID" value="KAK7440014.1"/>
    <property type="molecule type" value="Genomic_DNA"/>
</dbReference>
<dbReference type="PROSITE" id="PS00092">
    <property type="entry name" value="N6_MTASE"/>
    <property type="match status" value="1"/>
</dbReference>
<gene>
    <name evidence="5" type="primary">KAR4</name>
    <name evidence="5" type="ORF">VKT23_017267</name>
</gene>
<dbReference type="GO" id="GO:0032259">
    <property type="term" value="P:methylation"/>
    <property type="evidence" value="ECO:0007669"/>
    <property type="project" value="UniProtKB-KW"/>
</dbReference>
<protein>
    <submittedName>
        <fullName evidence="5">Regulatory protein</fullName>
        <ecNumber evidence="5">2.1.1.62</ecNumber>
    </submittedName>
</protein>
<evidence type="ECO:0000313" key="6">
    <source>
        <dbReference type="Proteomes" id="UP001498398"/>
    </source>
</evidence>
<feature type="region of interest" description="Disordered" evidence="4">
    <location>
        <begin position="49"/>
        <end position="82"/>
    </location>
</feature>
<proteinExistence type="inferred from homology"/>
<feature type="region of interest" description="Disordered" evidence="4">
    <location>
        <begin position="406"/>
        <end position="471"/>
    </location>
</feature>
<dbReference type="Pfam" id="PF05063">
    <property type="entry name" value="MT-A70"/>
    <property type="match status" value="1"/>
</dbReference>
<comment type="subcellular location">
    <subcellularLocation>
        <location evidence="1">Nucleus</location>
    </subcellularLocation>
</comment>
<evidence type="ECO:0000256" key="3">
    <source>
        <dbReference type="PROSITE-ProRule" id="PRU00489"/>
    </source>
</evidence>
<organism evidence="5 6">
    <name type="scientific">Marasmiellus scandens</name>
    <dbReference type="NCBI Taxonomy" id="2682957"/>
    <lineage>
        <taxon>Eukaryota</taxon>
        <taxon>Fungi</taxon>
        <taxon>Dikarya</taxon>
        <taxon>Basidiomycota</taxon>
        <taxon>Agaricomycotina</taxon>
        <taxon>Agaricomycetes</taxon>
        <taxon>Agaricomycetidae</taxon>
        <taxon>Agaricales</taxon>
        <taxon>Marasmiineae</taxon>
        <taxon>Omphalotaceae</taxon>
        <taxon>Marasmiellus</taxon>
    </lineage>
</organism>
<dbReference type="InterPro" id="IPR002052">
    <property type="entry name" value="DNA_methylase_N6_adenine_CS"/>
</dbReference>
<dbReference type="InterPro" id="IPR029063">
    <property type="entry name" value="SAM-dependent_MTases_sf"/>
</dbReference>
<feature type="compositionally biased region" description="Low complexity" evidence="4">
    <location>
        <begin position="61"/>
        <end position="73"/>
    </location>
</feature>
<keyword evidence="6" id="KW-1185">Reference proteome</keyword>
<sequence>MPATTTTQVLSSANDLLAAHATLINRVRQAQKEHRRQLPSIQPPLSLLKHPLISSFPPSPTESQSSPPASPTESRAHRIRQDLPPAKRARCLRYKNYVPEEETIRNDYSQHYVDSGEWPQNWVLGADPEHRFEEYPKQQRLLNLKKTSVTNHALPPYYYPFSALSTMMPCKFDVILLDPPFSSTFTWNHLQELPIPSLAADPSFVFLWVGSGAGEGLERGREVLAKWGYRRCEDVVWVKTNKISNKGPGMDPPTTSLFTRTKQHCLIGIRGTVRRSTDSWFVHCNVDTDVIIWEGDPDDPMRKPPEMYTLIENFCLGLRRLEVFGRAPSSLRRGWVTVLGQVEEEKLLQAIQGSGSSDTEFFFVEGEEGGNATKWDKARWDGEIKQLAANGGGKPVVPMTADIDALRPKSPFRPGASGSAAPGSTNGTGAVARDGVPTQGAGSHAGSRLTGASNRPGFMNGQGNPSMSNAQNPMMAMGVNNMVGMNSMNGMNPGMGMGGMGMDMPGIMGGWPGMMAGMMGSTGNMGDGMGHMNIGNMSGMNPNMGGMGGQGMGMMPMAGGGFQGQQPGGNFVPMSMFDGGMNAPMGWGDQGQFNMNGAGGGVWDGEGMMNGMPGTMNMNGSMMGQWGQ</sequence>
<dbReference type="GO" id="GO:0016422">
    <property type="term" value="F:mRNA (2'-O-methyladenosine-N6-)-methyltransferase activity"/>
    <property type="evidence" value="ECO:0007669"/>
    <property type="project" value="UniProtKB-EC"/>
</dbReference>
<evidence type="ECO:0000256" key="1">
    <source>
        <dbReference type="ARBA" id="ARBA00004123"/>
    </source>
</evidence>
<dbReference type="PANTHER" id="PTHR13107">
    <property type="entry name" value="N6-ADENOSINE-METHYLTRANSFERASE NON-CATALYTIC SUBUNIT"/>
    <property type="match status" value="1"/>
</dbReference>
<dbReference type="InterPro" id="IPR007757">
    <property type="entry name" value="MT-A70-like"/>
</dbReference>
<evidence type="ECO:0000256" key="4">
    <source>
        <dbReference type="SAM" id="MobiDB-lite"/>
    </source>
</evidence>
<keyword evidence="5" id="KW-0489">Methyltransferase</keyword>
<accession>A0ABR1IWT7</accession>
<keyword evidence="5" id="KW-0808">Transferase</keyword>
<keyword evidence="2" id="KW-0539">Nucleus</keyword>
<dbReference type="Proteomes" id="UP001498398">
    <property type="component" value="Unassembled WGS sequence"/>
</dbReference>
<dbReference type="PROSITE" id="PS51592">
    <property type="entry name" value="SAM_MTA70L_2"/>
    <property type="match status" value="1"/>
</dbReference>
<evidence type="ECO:0000256" key="2">
    <source>
        <dbReference type="ARBA" id="ARBA00023242"/>
    </source>
</evidence>